<dbReference type="InterPro" id="IPR000836">
    <property type="entry name" value="PRTase_dom"/>
</dbReference>
<evidence type="ECO:0000313" key="2">
    <source>
        <dbReference type="EMBL" id="SDD71376.1"/>
    </source>
</evidence>
<dbReference type="Gene3D" id="3.40.50.2020">
    <property type="match status" value="1"/>
</dbReference>
<sequence length="241" mass="24750">MLSRVNGKGEAARVLGGKGLAGLVTAALDVLMPVFCAGCGRRGSACCPRCGAGLAGHRPATRAWRAYALAEHDGAARRLVLAYKEGGRRDLARPLGRALADAVPFVPHARGDPDGTWWLVPVPSRRRAARARGGQHVLALARQCAAGLAARGHSVAVAPALGLDPRTRDAVGLDRTQRAANLAGRVRFVREGAPPEGTPVVLLDDVITTGATVAACARALDSGGIEMSAALALTVAGTPRS</sequence>
<reference evidence="2 3" key="1">
    <citation type="submission" date="2016-10" db="EMBL/GenBank/DDBJ databases">
        <authorList>
            <person name="de Groot N.N."/>
        </authorList>
    </citation>
    <scope>NUCLEOTIDE SEQUENCE [LARGE SCALE GENOMIC DNA]</scope>
    <source>
        <strain evidence="2 3">CGMCC 4.5506</strain>
    </source>
</reference>
<dbReference type="GO" id="GO:0016757">
    <property type="term" value="F:glycosyltransferase activity"/>
    <property type="evidence" value="ECO:0007669"/>
    <property type="project" value="UniProtKB-KW"/>
</dbReference>
<organism evidence="2 3">
    <name type="scientific">Prauserella marina</name>
    <dbReference type="NCBI Taxonomy" id="530584"/>
    <lineage>
        <taxon>Bacteria</taxon>
        <taxon>Bacillati</taxon>
        <taxon>Actinomycetota</taxon>
        <taxon>Actinomycetes</taxon>
        <taxon>Pseudonocardiales</taxon>
        <taxon>Pseudonocardiaceae</taxon>
        <taxon>Prauserella</taxon>
    </lineage>
</organism>
<accession>A0A1G6X252</accession>
<name>A0A1G6X252_9PSEU</name>
<protein>
    <submittedName>
        <fullName evidence="2">Predicted amidophosphoribosyltransferases</fullName>
    </submittedName>
</protein>
<dbReference type="EMBL" id="FMZE01000011">
    <property type="protein sequence ID" value="SDD71376.1"/>
    <property type="molecule type" value="Genomic_DNA"/>
</dbReference>
<dbReference type="SUPFAM" id="SSF53271">
    <property type="entry name" value="PRTase-like"/>
    <property type="match status" value="1"/>
</dbReference>
<gene>
    <name evidence="2" type="ORF">SAMN05421630_111205</name>
</gene>
<keyword evidence="2" id="KW-0328">Glycosyltransferase</keyword>
<dbReference type="AlphaFoldDB" id="A0A1G6X252"/>
<dbReference type="InterPro" id="IPR029057">
    <property type="entry name" value="PRTase-like"/>
</dbReference>
<dbReference type="CDD" id="cd06223">
    <property type="entry name" value="PRTases_typeI"/>
    <property type="match status" value="1"/>
</dbReference>
<comment type="similarity">
    <text evidence="1">Belongs to the ComF/GntX family.</text>
</comment>
<dbReference type="PANTHER" id="PTHR47505:SF1">
    <property type="entry name" value="DNA UTILIZATION PROTEIN YHGH"/>
    <property type="match status" value="1"/>
</dbReference>
<evidence type="ECO:0000256" key="1">
    <source>
        <dbReference type="ARBA" id="ARBA00008007"/>
    </source>
</evidence>
<keyword evidence="2" id="KW-0808">Transferase</keyword>
<proteinExistence type="inferred from homology"/>
<keyword evidence="3" id="KW-1185">Reference proteome</keyword>
<dbReference type="PANTHER" id="PTHR47505">
    <property type="entry name" value="DNA UTILIZATION PROTEIN YHGH"/>
    <property type="match status" value="1"/>
</dbReference>
<evidence type="ECO:0000313" key="3">
    <source>
        <dbReference type="Proteomes" id="UP000199494"/>
    </source>
</evidence>
<dbReference type="InterPro" id="IPR051910">
    <property type="entry name" value="ComF/GntX_DNA_util-trans"/>
</dbReference>
<dbReference type="Proteomes" id="UP000199494">
    <property type="component" value="Unassembled WGS sequence"/>
</dbReference>
<dbReference type="STRING" id="530584.SAMN05421630_111205"/>